<feature type="transmembrane region" description="Helical" evidence="1">
    <location>
        <begin position="204"/>
        <end position="229"/>
    </location>
</feature>
<keyword evidence="1" id="KW-1133">Transmembrane helix</keyword>
<evidence type="ECO:0008006" key="4">
    <source>
        <dbReference type="Google" id="ProtNLM"/>
    </source>
</evidence>
<dbReference type="AlphaFoldDB" id="A0A1G2HQ70"/>
<organism evidence="2 3">
    <name type="scientific">Candidatus Staskawiczbacteria bacterium RIFCSPHIGHO2_01_FULL_39_25</name>
    <dbReference type="NCBI Taxonomy" id="1802202"/>
    <lineage>
        <taxon>Bacteria</taxon>
        <taxon>Candidatus Staskawicziibacteriota</taxon>
    </lineage>
</organism>
<protein>
    <recommendedName>
        <fullName evidence="4">Glycerophosphoryl diester phosphodiesterase membrane domain-containing protein</fullName>
    </recommendedName>
</protein>
<feature type="transmembrane region" description="Helical" evidence="1">
    <location>
        <begin position="70"/>
        <end position="96"/>
    </location>
</feature>
<name>A0A1G2HQ70_9BACT</name>
<feature type="transmembrane region" description="Helical" evidence="1">
    <location>
        <begin position="117"/>
        <end position="137"/>
    </location>
</feature>
<gene>
    <name evidence="2" type="ORF">A2730_03900</name>
</gene>
<proteinExistence type="predicted"/>
<sequence>MDLGKAFIESASLFKKQKLLFVPRLILSLFFIWLTISFIFLSGTGDFFREIRAEEPNIESLKPLLNPGNVVLFLITFFLGVMGAIYFSSLSFALIARSMKGKAFTVGELLRLNNSFFLRYFLLNVIITALLIIPILVPIGLTIIAFFVSTPIGVTLAVITFCLVLAYWFLLGARFLFIEPILYLENVSVIDSFKKSYSYTSKKVGWALLLLLVIGGGSYLVGLVAQPIYNTIFDVLLLGNISSMLSLLFLPFFLVLQAAAATFLNAVLFCSLEEFKGG</sequence>
<evidence type="ECO:0000256" key="1">
    <source>
        <dbReference type="SAM" id="Phobius"/>
    </source>
</evidence>
<evidence type="ECO:0000313" key="3">
    <source>
        <dbReference type="Proteomes" id="UP000176855"/>
    </source>
</evidence>
<comment type="caution">
    <text evidence="2">The sequence shown here is derived from an EMBL/GenBank/DDBJ whole genome shotgun (WGS) entry which is preliminary data.</text>
</comment>
<accession>A0A1G2HQ70</accession>
<feature type="transmembrane region" description="Helical" evidence="1">
    <location>
        <begin position="249"/>
        <end position="272"/>
    </location>
</feature>
<evidence type="ECO:0000313" key="2">
    <source>
        <dbReference type="EMBL" id="OGZ64390.1"/>
    </source>
</evidence>
<keyword evidence="1" id="KW-0472">Membrane</keyword>
<keyword evidence="1" id="KW-0812">Transmembrane</keyword>
<dbReference type="EMBL" id="MHOO01000006">
    <property type="protein sequence ID" value="OGZ64390.1"/>
    <property type="molecule type" value="Genomic_DNA"/>
</dbReference>
<reference evidence="2 3" key="1">
    <citation type="journal article" date="2016" name="Nat. Commun.">
        <title>Thousands of microbial genomes shed light on interconnected biogeochemical processes in an aquifer system.</title>
        <authorList>
            <person name="Anantharaman K."/>
            <person name="Brown C.T."/>
            <person name="Hug L.A."/>
            <person name="Sharon I."/>
            <person name="Castelle C.J."/>
            <person name="Probst A.J."/>
            <person name="Thomas B.C."/>
            <person name="Singh A."/>
            <person name="Wilkins M.J."/>
            <person name="Karaoz U."/>
            <person name="Brodie E.L."/>
            <person name="Williams K.H."/>
            <person name="Hubbard S.S."/>
            <person name="Banfield J.F."/>
        </authorList>
    </citation>
    <scope>NUCLEOTIDE SEQUENCE [LARGE SCALE GENOMIC DNA]</scope>
</reference>
<dbReference type="Proteomes" id="UP000176855">
    <property type="component" value="Unassembled WGS sequence"/>
</dbReference>
<feature type="transmembrane region" description="Helical" evidence="1">
    <location>
        <begin position="21"/>
        <end position="41"/>
    </location>
</feature>
<feature type="transmembrane region" description="Helical" evidence="1">
    <location>
        <begin position="143"/>
        <end position="170"/>
    </location>
</feature>
<dbReference type="STRING" id="1802202.A2730_03900"/>